<evidence type="ECO:0000256" key="3">
    <source>
        <dbReference type="SAM" id="MobiDB-lite"/>
    </source>
</evidence>
<feature type="region of interest" description="Disordered" evidence="3">
    <location>
        <begin position="177"/>
        <end position="199"/>
    </location>
</feature>
<dbReference type="Pfam" id="PF01121">
    <property type="entry name" value="CoaE"/>
    <property type="match status" value="1"/>
</dbReference>
<dbReference type="CDD" id="cd02022">
    <property type="entry name" value="DPCK"/>
    <property type="match status" value="1"/>
</dbReference>
<dbReference type="PANTHER" id="PTHR10695">
    <property type="entry name" value="DEPHOSPHO-COA KINASE-RELATED"/>
    <property type="match status" value="1"/>
</dbReference>
<dbReference type="HAMAP" id="MF_00376">
    <property type="entry name" value="Dephospho_CoA_kinase"/>
    <property type="match status" value="1"/>
</dbReference>
<keyword evidence="2" id="KW-0067">ATP-binding</keyword>
<dbReference type="Gene3D" id="3.40.50.300">
    <property type="entry name" value="P-loop containing nucleotide triphosphate hydrolases"/>
    <property type="match status" value="1"/>
</dbReference>
<dbReference type="EMBL" id="LAZR01020707">
    <property type="protein sequence ID" value="KKL87920.1"/>
    <property type="molecule type" value="Genomic_DNA"/>
</dbReference>
<dbReference type="SUPFAM" id="SSF52540">
    <property type="entry name" value="P-loop containing nucleoside triphosphate hydrolases"/>
    <property type="match status" value="1"/>
</dbReference>
<dbReference type="PANTHER" id="PTHR10695:SF46">
    <property type="entry name" value="BIFUNCTIONAL COENZYME A SYNTHASE-RELATED"/>
    <property type="match status" value="1"/>
</dbReference>
<evidence type="ECO:0000256" key="2">
    <source>
        <dbReference type="ARBA" id="ARBA00022840"/>
    </source>
</evidence>
<proteinExistence type="inferred from homology"/>
<feature type="non-terminal residue" evidence="5">
    <location>
        <position position="1"/>
    </location>
</feature>
<keyword evidence="1" id="KW-0547">Nucleotide-binding</keyword>
<evidence type="ECO:0000313" key="5">
    <source>
        <dbReference type="EMBL" id="KKL87920.1"/>
    </source>
</evidence>
<dbReference type="InterPro" id="IPR027417">
    <property type="entry name" value="P-loop_NTPase"/>
</dbReference>
<dbReference type="InterPro" id="IPR001977">
    <property type="entry name" value="Depp_CoAkinase"/>
</dbReference>
<organism evidence="5">
    <name type="scientific">marine sediment metagenome</name>
    <dbReference type="NCBI Taxonomy" id="412755"/>
    <lineage>
        <taxon>unclassified sequences</taxon>
        <taxon>metagenomes</taxon>
        <taxon>ecological metagenomes</taxon>
    </lineage>
</organism>
<gene>
    <name evidence="5" type="ORF">LCGC14_1929880</name>
</gene>
<evidence type="ECO:0000256" key="1">
    <source>
        <dbReference type="ARBA" id="ARBA00022741"/>
    </source>
</evidence>
<name>A0A0F9I288_9ZZZZ</name>
<protein>
    <recommendedName>
        <fullName evidence="4">DUF1553 domain-containing protein</fullName>
    </recommendedName>
</protein>
<evidence type="ECO:0000259" key="4">
    <source>
        <dbReference type="Pfam" id="PF07587"/>
    </source>
</evidence>
<dbReference type="Pfam" id="PF07587">
    <property type="entry name" value="PSD1"/>
    <property type="match status" value="1"/>
</dbReference>
<dbReference type="InterPro" id="IPR022655">
    <property type="entry name" value="DUF1553"/>
</dbReference>
<dbReference type="GO" id="GO:0015937">
    <property type="term" value="P:coenzyme A biosynthetic process"/>
    <property type="evidence" value="ECO:0007669"/>
    <property type="project" value="InterPro"/>
</dbReference>
<reference evidence="5" key="1">
    <citation type="journal article" date="2015" name="Nature">
        <title>Complex archaea that bridge the gap between prokaryotes and eukaryotes.</title>
        <authorList>
            <person name="Spang A."/>
            <person name="Saw J.H."/>
            <person name="Jorgensen S.L."/>
            <person name="Zaremba-Niedzwiedzka K."/>
            <person name="Martijn J."/>
            <person name="Lind A.E."/>
            <person name="van Eijk R."/>
            <person name="Schleper C."/>
            <person name="Guy L."/>
            <person name="Ettema T.J."/>
        </authorList>
    </citation>
    <scope>NUCLEOTIDE SEQUENCE</scope>
</reference>
<feature type="domain" description="DUF1553" evidence="4">
    <location>
        <begin position="1"/>
        <end position="40"/>
    </location>
</feature>
<dbReference type="PROSITE" id="PS51219">
    <property type="entry name" value="DPCK"/>
    <property type="match status" value="1"/>
</dbReference>
<dbReference type="GO" id="GO:0004140">
    <property type="term" value="F:dephospho-CoA kinase activity"/>
    <property type="evidence" value="ECO:0007669"/>
    <property type="project" value="InterPro"/>
</dbReference>
<dbReference type="NCBIfam" id="TIGR00152">
    <property type="entry name" value="dephospho-CoA kinase"/>
    <property type="match status" value="1"/>
</dbReference>
<dbReference type="GO" id="GO:0005524">
    <property type="term" value="F:ATP binding"/>
    <property type="evidence" value="ECO:0007669"/>
    <property type="project" value="UniProtKB-KW"/>
</dbReference>
<dbReference type="AlphaFoldDB" id="A0A0F9I288"/>
<accession>A0A0F9I288</accession>
<sequence length="232" mass="26097">FFSRGLVDPEDDMRVTNPATNQELLDALARHFIDSGFDLKLAVMGAAEFVRLGCGLVDADAVGHALLDEPSVKAELRELMGADVFDQAGKVDRAAVARRVFDSPERLAALNALLHPRIRTRMAEQIEAMRADHDVPAIVVDAPLLLETDCHELCTQFVFVRAPDRLRARRVADERQWSRSEWQRREKSQKPLDMKASKADHVVDNCSSLSRLREQVRTIFQTVVRIADQPSD</sequence>
<comment type="caution">
    <text evidence="5">The sequence shown here is derived from an EMBL/GenBank/DDBJ whole genome shotgun (WGS) entry which is preliminary data.</text>
</comment>